<dbReference type="AlphaFoldDB" id="A0A644XXH5"/>
<name>A0A644XXH5_9ZZZZ</name>
<dbReference type="Pfam" id="PF19807">
    <property type="entry name" value="DUF6290"/>
    <property type="match status" value="1"/>
</dbReference>
<accession>A0A644XXH5</accession>
<reference evidence="1" key="1">
    <citation type="submission" date="2019-08" db="EMBL/GenBank/DDBJ databases">
        <authorList>
            <person name="Kucharzyk K."/>
            <person name="Murdoch R.W."/>
            <person name="Higgins S."/>
            <person name="Loffler F."/>
        </authorList>
    </citation>
    <scope>NUCLEOTIDE SEQUENCE</scope>
</reference>
<dbReference type="InterPro" id="IPR046257">
    <property type="entry name" value="DUF6290"/>
</dbReference>
<dbReference type="NCBIfam" id="NF046040">
    <property type="entry name" value="RelB_antitoxin"/>
    <property type="match status" value="1"/>
</dbReference>
<comment type="caution">
    <text evidence="1">The sequence shown here is derived from an EMBL/GenBank/DDBJ whole genome shotgun (WGS) entry which is preliminary data.</text>
</comment>
<organism evidence="1">
    <name type="scientific">bioreactor metagenome</name>
    <dbReference type="NCBI Taxonomy" id="1076179"/>
    <lineage>
        <taxon>unclassified sequences</taxon>
        <taxon>metagenomes</taxon>
        <taxon>ecological metagenomes</taxon>
    </lineage>
</organism>
<gene>
    <name evidence="1" type="ORF">SDC9_66800</name>
</gene>
<evidence type="ECO:0008006" key="2">
    <source>
        <dbReference type="Google" id="ProtNLM"/>
    </source>
</evidence>
<proteinExistence type="predicted"/>
<sequence length="71" mass="8247">MGMITLRVSQEEEAVMKGYAESRGMSLSQLMRESILGLIEDEYDIQAYSEYLAYKDNCKMLTLDEAKELWK</sequence>
<dbReference type="EMBL" id="VSSQ01003366">
    <property type="protein sequence ID" value="MPM20371.1"/>
    <property type="molecule type" value="Genomic_DNA"/>
</dbReference>
<evidence type="ECO:0000313" key="1">
    <source>
        <dbReference type="EMBL" id="MPM20371.1"/>
    </source>
</evidence>
<protein>
    <recommendedName>
        <fullName evidence="2">Ribbon-helix-helix protein CopG domain-containing protein</fullName>
    </recommendedName>
</protein>